<evidence type="ECO:0000256" key="3">
    <source>
        <dbReference type="ARBA" id="ARBA00022801"/>
    </source>
</evidence>
<feature type="domain" description="4-O-methyl-glucuronoyl methylesterase-like" evidence="4">
    <location>
        <begin position="214"/>
        <end position="376"/>
    </location>
</feature>
<sequence length="437" mass="49219">MGKAKSYILLLWLAFESVHGYAQKFNYYEKLVPEYTLPDALKMQDGTPIKSIRSWERKRRPELLSLFQEHVYGQTRHVPKKLRYRVASTDRNALGGLATRKEVVIFLADDTTRRINLLVYLPNSQNSPVAMFMGLNFAGNQTIHADPGISMSKSWTRFANKPGFNQDGTANEGSRGAYASRWQLEAILEKGYGLATAYHGDLQLDRRDAATLPQNFYTWYNQDRSLQPGENDWGIIGVWAWGLSRMMDYLEQDPDVDANRVALVGHSRLGKAVLWAGAQDERFAMVVSNNSGEGGAALARRKFGETVEEITQAAPHWFGANFKKFARKEEELPVDFHQLLALISPRPLYVASSSEDLWADPKGEYLSAYHAGAAYKLYKLNALCSSAPPAVGEPVQEGVIGYHNRKGAHDITRYDWDLYLSFADKHLKPASFSAKQK</sequence>
<keyword evidence="6" id="KW-1185">Reference proteome</keyword>
<dbReference type="SUPFAM" id="SSF53474">
    <property type="entry name" value="alpha/beta-Hydrolases"/>
    <property type="match status" value="1"/>
</dbReference>
<dbReference type="RefSeq" id="WP_066616626.1">
    <property type="nucleotide sequence ID" value="NZ_JBHSYQ010000015.1"/>
</dbReference>
<dbReference type="Proteomes" id="UP001596405">
    <property type="component" value="Unassembled WGS sequence"/>
</dbReference>
<protein>
    <submittedName>
        <fullName evidence="5">Alpha/beta hydrolase</fullName>
    </submittedName>
</protein>
<dbReference type="InterPro" id="IPR029058">
    <property type="entry name" value="AB_hydrolase_fold"/>
</dbReference>
<evidence type="ECO:0000313" key="5">
    <source>
        <dbReference type="EMBL" id="MFC6999156.1"/>
    </source>
</evidence>
<keyword evidence="2" id="KW-0732">Signal</keyword>
<evidence type="ECO:0000313" key="6">
    <source>
        <dbReference type="Proteomes" id="UP001596405"/>
    </source>
</evidence>
<comment type="caution">
    <text evidence="5">The sequence shown here is derived from an EMBL/GenBank/DDBJ whole genome shotgun (WGS) entry which is preliminary data.</text>
</comment>
<keyword evidence="3 5" id="KW-0378">Hydrolase</keyword>
<evidence type="ECO:0000256" key="1">
    <source>
        <dbReference type="ARBA" id="ARBA00022487"/>
    </source>
</evidence>
<dbReference type="InterPro" id="IPR054579">
    <property type="entry name" value="GCE-like_dom"/>
</dbReference>
<dbReference type="Pfam" id="PF22244">
    <property type="entry name" value="GCE_fung"/>
    <property type="match status" value="1"/>
</dbReference>
<reference evidence="6" key="1">
    <citation type="journal article" date="2019" name="Int. J. Syst. Evol. Microbiol.">
        <title>The Global Catalogue of Microorganisms (GCM) 10K type strain sequencing project: providing services to taxonomists for standard genome sequencing and annotation.</title>
        <authorList>
            <consortium name="The Broad Institute Genomics Platform"/>
            <consortium name="The Broad Institute Genome Sequencing Center for Infectious Disease"/>
            <person name="Wu L."/>
            <person name="Ma J."/>
        </authorList>
    </citation>
    <scope>NUCLEOTIDE SEQUENCE [LARGE SCALE GENOMIC DNA]</scope>
    <source>
        <strain evidence="6">CGMCC 4.7393</strain>
    </source>
</reference>
<proteinExistence type="predicted"/>
<dbReference type="EMBL" id="JBHSYQ010000015">
    <property type="protein sequence ID" value="MFC6999156.1"/>
    <property type="molecule type" value="Genomic_DNA"/>
</dbReference>
<evidence type="ECO:0000256" key="2">
    <source>
        <dbReference type="ARBA" id="ARBA00022729"/>
    </source>
</evidence>
<accession>A0ABW2DMU9</accession>
<dbReference type="Gene3D" id="3.40.50.1820">
    <property type="entry name" value="alpha/beta hydrolase"/>
    <property type="match status" value="1"/>
</dbReference>
<dbReference type="GO" id="GO:0016787">
    <property type="term" value="F:hydrolase activity"/>
    <property type="evidence" value="ECO:0007669"/>
    <property type="project" value="UniProtKB-KW"/>
</dbReference>
<gene>
    <name evidence="5" type="ORF">ACFQHR_16085</name>
</gene>
<organism evidence="5 6">
    <name type="scientific">Rufibacter roseus</name>
    <dbReference type="NCBI Taxonomy" id="1567108"/>
    <lineage>
        <taxon>Bacteria</taxon>
        <taxon>Pseudomonadati</taxon>
        <taxon>Bacteroidota</taxon>
        <taxon>Cytophagia</taxon>
        <taxon>Cytophagales</taxon>
        <taxon>Hymenobacteraceae</taxon>
        <taxon>Rufibacter</taxon>
    </lineage>
</organism>
<name>A0ABW2DMU9_9BACT</name>
<keyword evidence="1" id="KW-0719">Serine esterase</keyword>
<evidence type="ECO:0000259" key="4">
    <source>
        <dbReference type="Pfam" id="PF22244"/>
    </source>
</evidence>